<dbReference type="SMART" id="SM00382">
    <property type="entry name" value="AAA"/>
    <property type="match status" value="1"/>
</dbReference>
<evidence type="ECO:0000256" key="2">
    <source>
        <dbReference type="ARBA" id="ARBA00022840"/>
    </source>
</evidence>
<evidence type="ECO:0000256" key="3">
    <source>
        <dbReference type="ARBA" id="ARBA00023015"/>
    </source>
</evidence>
<dbReference type="Gene3D" id="1.10.8.60">
    <property type="match status" value="1"/>
</dbReference>
<dbReference type="CDD" id="cd00009">
    <property type="entry name" value="AAA"/>
    <property type="match status" value="1"/>
</dbReference>
<comment type="caution">
    <text evidence="7">The sequence shown here is derived from an EMBL/GenBank/DDBJ whole genome shotgun (WGS) entry which is preliminary data.</text>
</comment>
<name>A0ABS1JKF2_9BURK</name>
<dbReference type="Pfam" id="PF02954">
    <property type="entry name" value="HTH_8"/>
    <property type="match status" value="1"/>
</dbReference>
<dbReference type="InterPro" id="IPR003593">
    <property type="entry name" value="AAA+_ATPase"/>
</dbReference>
<keyword evidence="1" id="KW-0547">Nucleotide-binding</keyword>
<keyword evidence="2" id="KW-0067">ATP-binding</keyword>
<dbReference type="EMBL" id="JAEQND010000003">
    <property type="protein sequence ID" value="MBL0424699.1"/>
    <property type="molecule type" value="Genomic_DNA"/>
</dbReference>
<dbReference type="SUPFAM" id="SSF52540">
    <property type="entry name" value="P-loop containing nucleoside triphosphate hydrolases"/>
    <property type="match status" value="1"/>
</dbReference>
<dbReference type="PRINTS" id="PR01590">
    <property type="entry name" value="HTHFIS"/>
</dbReference>
<evidence type="ECO:0000313" key="8">
    <source>
        <dbReference type="Proteomes" id="UP000622707"/>
    </source>
</evidence>
<evidence type="ECO:0000256" key="4">
    <source>
        <dbReference type="ARBA" id="ARBA00023125"/>
    </source>
</evidence>
<dbReference type="Pfam" id="PF00158">
    <property type="entry name" value="Sigma54_activat"/>
    <property type="match status" value="1"/>
</dbReference>
<dbReference type="Gene3D" id="3.40.50.300">
    <property type="entry name" value="P-loop containing nucleotide triphosphate hydrolases"/>
    <property type="match status" value="1"/>
</dbReference>
<dbReference type="Pfam" id="PF25601">
    <property type="entry name" value="AAA_lid_14"/>
    <property type="match status" value="1"/>
</dbReference>
<feature type="domain" description="Sigma-54 factor interaction" evidence="6">
    <location>
        <begin position="364"/>
        <end position="575"/>
    </location>
</feature>
<dbReference type="InterPro" id="IPR058031">
    <property type="entry name" value="AAA_lid_NorR"/>
</dbReference>
<dbReference type="PANTHER" id="PTHR32071">
    <property type="entry name" value="TRANSCRIPTIONAL REGULATORY PROTEIN"/>
    <property type="match status" value="1"/>
</dbReference>
<reference evidence="7 8" key="1">
    <citation type="journal article" date="2017" name="Int. J. Syst. Evol. Microbiol.">
        <title>Ramlibacter alkalitolerans sp. nov., alkali-tolerant bacterium isolated from soil of ginseng.</title>
        <authorList>
            <person name="Lee D.H."/>
            <person name="Cha C.J."/>
        </authorList>
    </citation>
    <scope>NUCLEOTIDE SEQUENCE [LARGE SCALE GENOMIC DNA]</scope>
    <source>
        <strain evidence="7 8">KACC 19305</strain>
    </source>
</reference>
<dbReference type="InterPro" id="IPR003018">
    <property type="entry name" value="GAF"/>
</dbReference>
<dbReference type="PROSITE" id="PS00676">
    <property type="entry name" value="SIGMA54_INTERACT_2"/>
    <property type="match status" value="1"/>
</dbReference>
<dbReference type="InterPro" id="IPR002197">
    <property type="entry name" value="HTH_Fis"/>
</dbReference>
<dbReference type="InterPro" id="IPR029016">
    <property type="entry name" value="GAF-like_dom_sf"/>
</dbReference>
<evidence type="ECO:0000256" key="5">
    <source>
        <dbReference type="ARBA" id="ARBA00023163"/>
    </source>
</evidence>
<dbReference type="SUPFAM" id="SSF46689">
    <property type="entry name" value="Homeodomain-like"/>
    <property type="match status" value="1"/>
</dbReference>
<dbReference type="InterPro" id="IPR002078">
    <property type="entry name" value="Sigma_54_int"/>
</dbReference>
<dbReference type="Proteomes" id="UP000622707">
    <property type="component" value="Unassembled WGS sequence"/>
</dbReference>
<dbReference type="PROSITE" id="PS50045">
    <property type="entry name" value="SIGMA54_INTERACT_4"/>
    <property type="match status" value="1"/>
</dbReference>
<proteinExistence type="predicted"/>
<keyword evidence="5" id="KW-0804">Transcription</keyword>
<evidence type="ECO:0000259" key="6">
    <source>
        <dbReference type="PROSITE" id="PS50045"/>
    </source>
</evidence>
<evidence type="ECO:0000313" key="7">
    <source>
        <dbReference type="EMBL" id="MBL0424699.1"/>
    </source>
</evidence>
<dbReference type="PROSITE" id="PS00688">
    <property type="entry name" value="SIGMA54_INTERACT_3"/>
    <property type="match status" value="1"/>
</dbReference>
<dbReference type="RefSeq" id="WP_201687937.1">
    <property type="nucleotide sequence ID" value="NZ_JAEQND010000003.1"/>
</dbReference>
<dbReference type="PANTHER" id="PTHR32071:SF77">
    <property type="entry name" value="TRANSCRIPTIONAL REGULATORY PROTEIN"/>
    <property type="match status" value="1"/>
</dbReference>
<evidence type="ECO:0000256" key="1">
    <source>
        <dbReference type="ARBA" id="ARBA00022741"/>
    </source>
</evidence>
<protein>
    <submittedName>
        <fullName evidence="7">Sigma-54-dependent Fis family transcriptional regulator</fullName>
    </submittedName>
</protein>
<dbReference type="Gene3D" id="3.30.450.40">
    <property type="match status" value="1"/>
</dbReference>
<dbReference type="InterPro" id="IPR009057">
    <property type="entry name" value="Homeodomain-like_sf"/>
</dbReference>
<sequence>MPNSDSLAHAHRVNDVVRGGMLYITSDAVAHSWARCIKEHGLDPSEPRRPPVLGSTDLPTRLRRMSAVIDCARYEMTTLYQQLGDPELAVVLTDTDGVILHMVTSQEFERLAQPLGLEVGAVWSEAEVGTNGMGTCVVEAGPVVVQQADHFLSQYTGLTCSAVPIYDPAGQMTAVLDVSSRSVQPQKHLLLLLGMTARMIENRLIDMRFREAHPIHFHSRPEFVYTLHEGKLVVDDSGRILAANRSALMQLEMSHGQLRGAKLEQIFQTTLDDMLERSHRAAFHPIVTYRAHAANRFFAVARLPAGEENGGPPKLAIPTRPRLVPPPSSAALVPAARMNRLPAGPGLPAATFGDPRLVAHLATARRVIAGGTPLLLRAETGAGKEVFARAVHVAGNRSDGPFVAINCASLPDTLIEAELFGYRAGAFTGAEKGGRRGKIMQSDGGTLFLDEIGDMPLPLQARLLRVLDERMVTPLGTDETRPVDFQLISASHRNLADMVAEGTFREDLYYRLAGIELQLPPLRERTDRAEIIRNLLVAEGRSDAAVTTAAWDLLLRHPWPGNLRQLHHVLRSAVALAAGAPLGLEHFPSLGVPTAQPPASPVAPAPEAPVLPPQLAKERQSLVNLLEAQRWNVSHVAKSLGVSRNTLYRRMHKLLIPVTHSG</sequence>
<dbReference type="InterPro" id="IPR025943">
    <property type="entry name" value="Sigma_54_int_dom_ATP-bd_2"/>
</dbReference>
<keyword evidence="3" id="KW-0805">Transcription regulation</keyword>
<dbReference type="Pfam" id="PF01590">
    <property type="entry name" value="GAF"/>
    <property type="match status" value="1"/>
</dbReference>
<gene>
    <name evidence="7" type="ORF">JI746_06215</name>
</gene>
<organism evidence="7 8">
    <name type="scientific">Ramlibacter alkalitolerans</name>
    <dbReference type="NCBI Taxonomy" id="2039631"/>
    <lineage>
        <taxon>Bacteria</taxon>
        <taxon>Pseudomonadati</taxon>
        <taxon>Pseudomonadota</taxon>
        <taxon>Betaproteobacteria</taxon>
        <taxon>Burkholderiales</taxon>
        <taxon>Comamonadaceae</taxon>
        <taxon>Ramlibacter</taxon>
    </lineage>
</organism>
<dbReference type="InterPro" id="IPR025944">
    <property type="entry name" value="Sigma_54_int_dom_CS"/>
</dbReference>
<dbReference type="InterPro" id="IPR027417">
    <property type="entry name" value="P-loop_NTPase"/>
</dbReference>
<dbReference type="Gene3D" id="1.10.10.60">
    <property type="entry name" value="Homeodomain-like"/>
    <property type="match status" value="1"/>
</dbReference>
<keyword evidence="4" id="KW-0238">DNA-binding</keyword>
<keyword evidence="8" id="KW-1185">Reference proteome</keyword>
<accession>A0ABS1JKF2</accession>
<dbReference type="SUPFAM" id="SSF55781">
    <property type="entry name" value="GAF domain-like"/>
    <property type="match status" value="1"/>
</dbReference>